<reference evidence="3" key="1">
    <citation type="submission" date="2022-11" db="UniProtKB">
        <authorList>
            <consortium name="WormBaseParasite"/>
        </authorList>
    </citation>
    <scope>IDENTIFICATION</scope>
</reference>
<dbReference type="InterPro" id="IPR053014">
    <property type="entry name" value="Cuticle_assoc_divergent"/>
</dbReference>
<feature type="compositionally biased region" description="Low complexity" evidence="1">
    <location>
        <begin position="355"/>
        <end position="387"/>
    </location>
</feature>
<sequence length="673" mass="74901">MCDETLINPIVITNFANAIISENSPCVATDRLLHPLHNDTSKYLACDTKSGQYKAVPCPKVANVQYLFDPLSGRCALKFSDHFINEPKVDDKCENNQDCATGMYCHRGFCACFLNYVQIRDKCIRVSRICANSYFYADTATGKPKTCQTDFQCPAKFSCINHDQTNDHLDINFCCYQPYVPSKPARDSSDLCGNGSSIRLEYGRELSCWPHSRPCPDDYECRYNRKLKRHYCCTPVHHSTPSIDGVAAEISSPIVEIDSYKKLRETQTMPPFLATKTVKIELTPSGITVEPFSKAVSMAEIVCGPQMTPWTIEDFPIPCNPLPPGNCPLDYTCRAFNKTKLHFCCTNRKNRDKASPSTSSAATSTTIPPSSTTTLTSTTPETTTTVGATTEASKKTLMGFWTKSASSFKICPKSTPYLAQGQPLLCDPDHDTCPTNYECRLHERINIIHQKRSICGHAEPLIWRNSAVKCDRDDSDSCPSKFSCSYDHYTDESYCCSSSKSPPEKHFTDDDGCPNFSTSAKDPFDRSILCEPYGSSSAAATVKCPTGFKCVYSAKNKRHQCCDFHDSLGTTPSRGGKGTTVPPRAPVASRFFESKTTQSMASVEYKNKNEQEEQEQEKSRFCPSGGEHLVVENLSRPLTCDKLRPCPTDYFCTPSAIELVDKSRNKSKQDVDK</sequence>
<dbReference type="AlphaFoldDB" id="A0A915IX17"/>
<dbReference type="WBParaSite" id="nRc.2.0.1.t18322-RA">
    <property type="protein sequence ID" value="nRc.2.0.1.t18322-RA"/>
    <property type="gene ID" value="nRc.2.0.1.g18322"/>
</dbReference>
<dbReference type="PANTHER" id="PTHR46339">
    <property type="entry name" value="PROTEIN CBG15282-RELATED"/>
    <property type="match status" value="1"/>
</dbReference>
<evidence type="ECO:0000256" key="1">
    <source>
        <dbReference type="SAM" id="MobiDB-lite"/>
    </source>
</evidence>
<dbReference type="SMART" id="SM00289">
    <property type="entry name" value="WR1"/>
    <property type="match status" value="7"/>
</dbReference>
<name>A0A915IX17_ROMCU</name>
<feature type="region of interest" description="Disordered" evidence="1">
    <location>
        <begin position="349"/>
        <end position="387"/>
    </location>
</feature>
<evidence type="ECO:0000313" key="3">
    <source>
        <dbReference type="WBParaSite" id="nRc.2.0.1.t18322-RA"/>
    </source>
</evidence>
<dbReference type="Pfam" id="PF14625">
    <property type="entry name" value="Lustrin_cystein"/>
    <property type="match status" value="7"/>
</dbReference>
<dbReference type="Proteomes" id="UP000887565">
    <property type="component" value="Unplaced"/>
</dbReference>
<keyword evidence="2" id="KW-1185">Reference proteome</keyword>
<dbReference type="InterPro" id="IPR028150">
    <property type="entry name" value="Lustrin_cystein"/>
</dbReference>
<dbReference type="InterPro" id="IPR006150">
    <property type="entry name" value="Cys_repeat_1"/>
</dbReference>
<evidence type="ECO:0000313" key="2">
    <source>
        <dbReference type="Proteomes" id="UP000887565"/>
    </source>
</evidence>
<proteinExistence type="predicted"/>
<accession>A0A915IX17</accession>
<protein>
    <submittedName>
        <fullName evidence="3">EB domain-containing protein</fullName>
    </submittedName>
</protein>
<organism evidence="2 3">
    <name type="scientific">Romanomermis culicivorax</name>
    <name type="common">Nematode worm</name>
    <dbReference type="NCBI Taxonomy" id="13658"/>
    <lineage>
        <taxon>Eukaryota</taxon>
        <taxon>Metazoa</taxon>
        <taxon>Ecdysozoa</taxon>
        <taxon>Nematoda</taxon>
        <taxon>Enoplea</taxon>
        <taxon>Dorylaimia</taxon>
        <taxon>Mermithida</taxon>
        <taxon>Mermithoidea</taxon>
        <taxon>Mermithidae</taxon>
        <taxon>Romanomermis</taxon>
    </lineage>
</organism>